<keyword evidence="1" id="KW-1133">Transmembrane helix</keyword>
<organism evidence="2 3">
    <name type="scientific">Venturia inaequalis</name>
    <name type="common">Apple scab fungus</name>
    <dbReference type="NCBI Taxonomy" id="5025"/>
    <lineage>
        <taxon>Eukaryota</taxon>
        <taxon>Fungi</taxon>
        <taxon>Dikarya</taxon>
        <taxon>Ascomycota</taxon>
        <taxon>Pezizomycotina</taxon>
        <taxon>Dothideomycetes</taxon>
        <taxon>Pleosporomycetidae</taxon>
        <taxon>Venturiales</taxon>
        <taxon>Venturiaceae</taxon>
        <taxon>Venturia</taxon>
    </lineage>
</organism>
<feature type="transmembrane region" description="Helical" evidence="1">
    <location>
        <begin position="57"/>
        <end position="76"/>
    </location>
</feature>
<reference evidence="2 3" key="1">
    <citation type="submission" date="2018-12" db="EMBL/GenBank/DDBJ databases">
        <title>Venturia inaequalis Genome Resource.</title>
        <authorList>
            <person name="Lichtner F.J."/>
        </authorList>
    </citation>
    <scope>NUCLEOTIDE SEQUENCE [LARGE SCALE GENOMIC DNA]</scope>
    <source>
        <strain evidence="2 3">120213</strain>
    </source>
</reference>
<dbReference type="EMBL" id="WNWS01000478">
    <property type="protein sequence ID" value="KAE9967053.1"/>
    <property type="molecule type" value="Genomic_DNA"/>
</dbReference>
<dbReference type="Proteomes" id="UP000447873">
    <property type="component" value="Unassembled WGS sequence"/>
</dbReference>
<gene>
    <name evidence="2" type="ORF">EG328_008428</name>
</gene>
<dbReference type="AlphaFoldDB" id="A0A8H3UD16"/>
<accession>A0A8H3UD16</accession>
<keyword evidence="1" id="KW-0812">Transmembrane</keyword>
<evidence type="ECO:0000313" key="3">
    <source>
        <dbReference type="Proteomes" id="UP000447873"/>
    </source>
</evidence>
<evidence type="ECO:0000256" key="1">
    <source>
        <dbReference type="SAM" id="Phobius"/>
    </source>
</evidence>
<protein>
    <submittedName>
        <fullName evidence="2">Uncharacterized protein</fullName>
    </submittedName>
</protein>
<feature type="transmembrane region" description="Helical" evidence="1">
    <location>
        <begin position="99"/>
        <end position="117"/>
    </location>
</feature>
<name>A0A8H3UD16_VENIN</name>
<comment type="caution">
    <text evidence="2">The sequence shown here is derived from an EMBL/GenBank/DDBJ whole genome shotgun (WGS) entry which is preliminary data.</text>
</comment>
<keyword evidence="1" id="KW-0472">Membrane</keyword>
<proteinExistence type="predicted"/>
<sequence length="132" mass="14944">MNTINVYDSTWQTMDSRVSSHWLFHWGVLHLHRFNEIVWNATHVSNEKDGKPEKESLRAAALSTCLQVVLGIIPIIETEMTMRVNNIQMGETLSSSEQLILLSVSIFLFVATVRVGLKNLNIGASHLPFRVL</sequence>
<evidence type="ECO:0000313" key="2">
    <source>
        <dbReference type="EMBL" id="KAE9967053.1"/>
    </source>
</evidence>